<accession>A0A1L7WL79</accession>
<proteinExistence type="predicted"/>
<keyword evidence="3" id="KW-1185">Reference proteome</keyword>
<name>A0A1L7WL79_9HELO</name>
<reference evidence="2 3" key="1">
    <citation type="submission" date="2016-03" db="EMBL/GenBank/DDBJ databases">
        <authorList>
            <person name="Ploux O."/>
        </authorList>
    </citation>
    <scope>NUCLEOTIDE SEQUENCE [LARGE SCALE GENOMIC DNA]</scope>
    <source>
        <strain evidence="2 3">UAMH 11012</strain>
    </source>
</reference>
<dbReference type="Proteomes" id="UP000184330">
    <property type="component" value="Unassembled WGS sequence"/>
</dbReference>
<evidence type="ECO:0000313" key="3">
    <source>
        <dbReference type="Proteomes" id="UP000184330"/>
    </source>
</evidence>
<evidence type="ECO:0000313" key="2">
    <source>
        <dbReference type="EMBL" id="CZR53542.1"/>
    </source>
</evidence>
<sequence length="223" mass="25197">MPPKTPVANRSSTTHRVSKSTTKSATSTRVFPNPNRATRSSNAPKPEATASSYEHESTIFATDLVSEPDIQAGRLDIEKPSKKGICIRKPPRYRKRKGDKEDAIVLGISHVEVDQPKAFRAEASWHQSEKTGSSISTWKPLVIVATSEYYAGLRNRKDSTPESYNKSLNMLLKDRILSIHKLQVYFWLERSNSDISVHNKVLHLMITSQHLPVHHTMEEAFSY</sequence>
<gene>
    <name evidence="2" type="ORF">PAC_03421</name>
</gene>
<dbReference type="AlphaFoldDB" id="A0A1L7WL79"/>
<dbReference type="EMBL" id="FJOG01000004">
    <property type="protein sequence ID" value="CZR53542.1"/>
    <property type="molecule type" value="Genomic_DNA"/>
</dbReference>
<organism evidence="2 3">
    <name type="scientific">Phialocephala subalpina</name>
    <dbReference type="NCBI Taxonomy" id="576137"/>
    <lineage>
        <taxon>Eukaryota</taxon>
        <taxon>Fungi</taxon>
        <taxon>Dikarya</taxon>
        <taxon>Ascomycota</taxon>
        <taxon>Pezizomycotina</taxon>
        <taxon>Leotiomycetes</taxon>
        <taxon>Helotiales</taxon>
        <taxon>Mollisiaceae</taxon>
        <taxon>Phialocephala</taxon>
        <taxon>Phialocephala fortinii species complex</taxon>
    </lineage>
</organism>
<feature type="region of interest" description="Disordered" evidence="1">
    <location>
        <begin position="1"/>
        <end position="55"/>
    </location>
</feature>
<feature type="compositionally biased region" description="Low complexity" evidence="1">
    <location>
        <begin position="19"/>
        <end position="28"/>
    </location>
</feature>
<evidence type="ECO:0000256" key="1">
    <source>
        <dbReference type="SAM" id="MobiDB-lite"/>
    </source>
</evidence>
<protein>
    <submittedName>
        <fullName evidence="2">Uncharacterized protein</fullName>
    </submittedName>
</protein>